<protein>
    <submittedName>
        <fullName evidence="2">Uncharacterized protein</fullName>
    </submittedName>
</protein>
<gene>
    <name evidence="2" type="ORF">A2843_00820</name>
</gene>
<keyword evidence="1" id="KW-0472">Membrane</keyword>
<feature type="transmembrane region" description="Helical" evidence="1">
    <location>
        <begin position="149"/>
        <end position="172"/>
    </location>
</feature>
<keyword evidence="1" id="KW-1133">Transmembrane helix</keyword>
<accession>A0A1G2QX24</accession>
<proteinExistence type="predicted"/>
<feature type="transmembrane region" description="Helical" evidence="1">
    <location>
        <begin position="64"/>
        <end position="90"/>
    </location>
</feature>
<evidence type="ECO:0000313" key="2">
    <source>
        <dbReference type="EMBL" id="OHA65043.1"/>
    </source>
</evidence>
<feature type="transmembrane region" description="Helical" evidence="1">
    <location>
        <begin position="102"/>
        <end position="123"/>
    </location>
</feature>
<comment type="caution">
    <text evidence="2">The sequence shown here is derived from an EMBL/GenBank/DDBJ whole genome shotgun (WGS) entry which is preliminary data.</text>
</comment>
<dbReference type="Proteomes" id="UP000178170">
    <property type="component" value="Unassembled WGS sequence"/>
</dbReference>
<feature type="transmembrane region" description="Helical" evidence="1">
    <location>
        <begin position="20"/>
        <end position="44"/>
    </location>
</feature>
<reference evidence="2 3" key="1">
    <citation type="journal article" date="2016" name="Nat. Commun.">
        <title>Thousands of microbial genomes shed light on interconnected biogeochemical processes in an aquifer system.</title>
        <authorList>
            <person name="Anantharaman K."/>
            <person name="Brown C.T."/>
            <person name="Hug L.A."/>
            <person name="Sharon I."/>
            <person name="Castelle C.J."/>
            <person name="Probst A.J."/>
            <person name="Thomas B.C."/>
            <person name="Singh A."/>
            <person name="Wilkins M.J."/>
            <person name="Karaoz U."/>
            <person name="Brodie E.L."/>
            <person name="Williams K.H."/>
            <person name="Hubbard S.S."/>
            <person name="Banfield J.F."/>
        </authorList>
    </citation>
    <scope>NUCLEOTIDE SEQUENCE [LARGE SCALE GENOMIC DNA]</scope>
</reference>
<sequence length="193" mass="21379">MKQLVHNLQGWVVEPFGGKWMFVFVFSTFSLSVVADLGSTYSFLADCNWDLGCEGNTFSRMIFSRFGFLGGSMVIFASEVVGIFLIGLPLLCRKMRPMAKAIVRRITIISLLSIALDFSLNALENMHFIPHTYLPSGFLFHTSDSDTPLIFMEAGIFLAVPLLAYFLALLVFRALSILLAKATGARAKPPLNI</sequence>
<evidence type="ECO:0000313" key="3">
    <source>
        <dbReference type="Proteomes" id="UP000178170"/>
    </source>
</evidence>
<dbReference type="AlphaFoldDB" id="A0A1G2QX24"/>
<keyword evidence="1" id="KW-0812">Transmembrane</keyword>
<evidence type="ECO:0000256" key="1">
    <source>
        <dbReference type="SAM" id="Phobius"/>
    </source>
</evidence>
<dbReference type="EMBL" id="MHTS01000002">
    <property type="protein sequence ID" value="OHA65043.1"/>
    <property type="molecule type" value="Genomic_DNA"/>
</dbReference>
<organism evidence="2 3">
    <name type="scientific">Candidatus Wildermuthbacteria bacterium RIFCSPHIGHO2_01_FULL_48_27b</name>
    <dbReference type="NCBI Taxonomy" id="1802447"/>
    <lineage>
        <taxon>Bacteria</taxon>
        <taxon>Candidatus Wildermuthiibacteriota</taxon>
    </lineage>
</organism>
<name>A0A1G2QX24_9BACT</name>